<sequence>MRIFCQKFDRPSFSHFWTNLSLRTPQKNWFQPLANGLMGGRDYNDPTARRAEEPYPMPGQQQHSTSCRRKHALVGTATSWIITGGCEGHDVGCDTAICVARRNYHDIVLSLAIYLYDVFV</sequence>
<dbReference type="AlphaFoldDB" id="A0A8D8YTQ9"/>
<feature type="region of interest" description="Disordered" evidence="1">
    <location>
        <begin position="43"/>
        <end position="64"/>
    </location>
</feature>
<protein>
    <submittedName>
        <fullName evidence="2">Uncharacterized protein</fullName>
    </submittedName>
</protein>
<organism evidence="2">
    <name type="scientific">Cacopsylla melanoneura</name>
    <dbReference type="NCBI Taxonomy" id="428564"/>
    <lineage>
        <taxon>Eukaryota</taxon>
        <taxon>Metazoa</taxon>
        <taxon>Ecdysozoa</taxon>
        <taxon>Arthropoda</taxon>
        <taxon>Hexapoda</taxon>
        <taxon>Insecta</taxon>
        <taxon>Pterygota</taxon>
        <taxon>Neoptera</taxon>
        <taxon>Paraneoptera</taxon>
        <taxon>Hemiptera</taxon>
        <taxon>Sternorrhyncha</taxon>
        <taxon>Psylloidea</taxon>
        <taxon>Psyllidae</taxon>
        <taxon>Psyllinae</taxon>
        <taxon>Cacopsylla</taxon>
    </lineage>
</organism>
<name>A0A8D8YTQ9_9HEMI</name>
<evidence type="ECO:0000256" key="1">
    <source>
        <dbReference type="SAM" id="MobiDB-lite"/>
    </source>
</evidence>
<feature type="compositionally biased region" description="Basic and acidic residues" evidence="1">
    <location>
        <begin position="43"/>
        <end position="53"/>
    </location>
</feature>
<accession>A0A8D8YTQ9</accession>
<reference evidence="2" key="1">
    <citation type="submission" date="2021-05" db="EMBL/GenBank/DDBJ databases">
        <authorList>
            <person name="Alioto T."/>
            <person name="Alioto T."/>
            <person name="Gomez Garrido J."/>
        </authorList>
    </citation>
    <scope>NUCLEOTIDE SEQUENCE</scope>
</reference>
<dbReference type="EMBL" id="HBUF01394084">
    <property type="protein sequence ID" value="CAG6734867.1"/>
    <property type="molecule type" value="Transcribed_RNA"/>
</dbReference>
<proteinExistence type="predicted"/>
<evidence type="ECO:0000313" key="2">
    <source>
        <dbReference type="EMBL" id="CAG6734867.1"/>
    </source>
</evidence>